<evidence type="ECO:0000259" key="11">
    <source>
        <dbReference type="PROSITE" id="PS51007"/>
    </source>
</evidence>
<dbReference type="GO" id="GO:0005506">
    <property type="term" value="F:iron ion binding"/>
    <property type="evidence" value="ECO:0007669"/>
    <property type="project" value="InterPro"/>
</dbReference>
<feature type="domain" description="Cytochrome c" evidence="11">
    <location>
        <begin position="108"/>
        <end position="199"/>
    </location>
</feature>
<keyword evidence="5" id="KW-0574">Periplasm</keyword>
<feature type="binding site" description="axial binding residue" evidence="9">
    <location>
        <position position="133"/>
    </location>
    <ligand>
        <name>heme c</name>
        <dbReference type="ChEBI" id="CHEBI:61717"/>
        <label>2</label>
    </ligand>
    <ligandPart>
        <name>Fe</name>
        <dbReference type="ChEBI" id="CHEBI:18248"/>
    </ligandPart>
</feature>
<evidence type="ECO:0000256" key="3">
    <source>
        <dbReference type="ARBA" id="ARBA00022617"/>
    </source>
</evidence>
<feature type="signal peptide" evidence="10">
    <location>
        <begin position="1"/>
        <end position="18"/>
    </location>
</feature>
<dbReference type="Proteomes" id="UP000002770">
    <property type="component" value="Unassembled WGS sequence"/>
</dbReference>
<feature type="binding site" description="covalent" evidence="8">
    <location>
        <position position="32"/>
    </location>
    <ligand>
        <name>heme c</name>
        <dbReference type="ChEBI" id="CHEBI:61717"/>
        <label>1</label>
    </ligand>
</feature>
<organism evidence="12 13">
    <name type="scientific">Legionella drancourtii LLAP12</name>
    <dbReference type="NCBI Taxonomy" id="658187"/>
    <lineage>
        <taxon>Bacteria</taxon>
        <taxon>Pseudomonadati</taxon>
        <taxon>Pseudomonadota</taxon>
        <taxon>Gammaproteobacteria</taxon>
        <taxon>Legionellales</taxon>
        <taxon>Legionellaceae</taxon>
        <taxon>Legionella</taxon>
    </lineage>
</organism>
<name>G9ELQ8_9GAMM</name>
<evidence type="ECO:0000256" key="4">
    <source>
        <dbReference type="ARBA" id="ARBA00022723"/>
    </source>
</evidence>
<dbReference type="GO" id="GO:0042597">
    <property type="term" value="C:periplasmic space"/>
    <property type="evidence" value="ECO:0007669"/>
    <property type="project" value="UniProtKB-SubCell"/>
</dbReference>
<feature type="binding site" description="axial binding residue" evidence="9">
    <location>
        <position position="36"/>
    </location>
    <ligand>
        <name>heme c</name>
        <dbReference type="ChEBI" id="CHEBI:61717"/>
        <label>1</label>
    </ligand>
    <ligandPart>
        <name>Fe</name>
        <dbReference type="ChEBI" id="CHEBI:18248"/>
    </ligandPart>
</feature>
<dbReference type="AlphaFoldDB" id="G9ELQ8"/>
<evidence type="ECO:0000256" key="10">
    <source>
        <dbReference type="SAM" id="SignalP"/>
    </source>
</evidence>
<evidence type="ECO:0000256" key="9">
    <source>
        <dbReference type="PIRSR" id="PIRSR000005-2"/>
    </source>
</evidence>
<dbReference type="InterPro" id="IPR050597">
    <property type="entry name" value="Cytochrome_c_Oxidase_Subunit"/>
</dbReference>
<evidence type="ECO:0000313" key="13">
    <source>
        <dbReference type="Proteomes" id="UP000002770"/>
    </source>
</evidence>
<feature type="binding site" description="covalent" evidence="8">
    <location>
        <position position="132"/>
    </location>
    <ligand>
        <name>heme c</name>
        <dbReference type="ChEBI" id="CHEBI:61717"/>
        <label>2</label>
    </ligand>
</feature>
<evidence type="ECO:0000256" key="1">
    <source>
        <dbReference type="ARBA" id="ARBA00004418"/>
    </source>
</evidence>
<dbReference type="Pfam" id="PF00034">
    <property type="entry name" value="Cytochrom_C"/>
    <property type="match status" value="1"/>
</dbReference>
<comment type="PTM">
    <text evidence="8">Binds 2 heme c groups covalently per subunit.</text>
</comment>
<evidence type="ECO:0000256" key="6">
    <source>
        <dbReference type="ARBA" id="ARBA00022982"/>
    </source>
</evidence>
<dbReference type="Gene3D" id="1.10.760.10">
    <property type="entry name" value="Cytochrome c-like domain"/>
    <property type="match status" value="2"/>
</dbReference>
<proteinExistence type="predicted"/>
<dbReference type="EMBL" id="JH413808">
    <property type="protein sequence ID" value="EHL31893.1"/>
    <property type="molecule type" value="Genomic_DNA"/>
</dbReference>
<evidence type="ECO:0000256" key="8">
    <source>
        <dbReference type="PIRSR" id="PIRSR000005-1"/>
    </source>
</evidence>
<sequence length="199" mass="21901">MKKFVLALILCAPPAIYAEENTTLVANTAMVCTACHGQEGNSTNPDWPNLAGQHPKYFVKQLKDMKNSNVRDAPTMKALAATLSEQDMDDLATYYAKMPLAQGRTPKEFLRRGELLYRGGDFSKRITACIACHGPKGTGNAQAGFPLLSGQHAAYTVLQLLAFKDGKRKNDLNHIMQDISSRMSQDDMEAVAHYIEGLH</sequence>
<dbReference type="SUPFAM" id="SSF46626">
    <property type="entry name" value="Cytochrome c"/>
    <property type="match status" value="2"/>
</dbReference>
<keyword evidence="6" id="KW-0249">Electron transport</keyword>
<keyword evidence="3 8" id="KW-0349">Heme</keyword>
<protein>
    <recommendedName>
        <fullName evidence="11">Cytochrome c domain-containing protein</fullName>
    </recommendedName>
</protein>
<dbReference type="OrthoDB" id="9773456at2"/>
<dbReference type="InParanoid" id="G9ELQ8"/>
<evidence type="ECO:0000256" key="2">
    <source>
        <dbReference type="ARBA" id="ARBA00022448"/>
    </source>
</evidence>
<feature type="domain" description="Cytochrome c" evidence="11">
    <location>
        <begin position="16"/>
        <end position="99"/>
    </location>
</feature>
<dbReference type="RefSeq" id="WP_006870004.1">
    <property type="nucleotide sequence ID" value="NZ_JH413808.1"/>
</dbReference>
<comment type="subcellular location">
    <subcellularLocation>
        <location evidence="1">Periplasm</location>
    </subcellularLocation>
</comment>
<feature type="binding site" description="axial binding residue" evidence="9">
    <location>
        <position position="76"/>
    </location>
    <ligand>
        <name>heme c</name>
        <dbReference type="ChEBI" id="CHEBI:61717"/>
        <label>1</label>
    </ligand>
    <ligandPart>
        <name>Fe</name>
        <dbReference type="ChEBI" id="CHEBI:18248"/>
    </ligandPart>
</feature>
<dbReference type="HOGENOM" id="CLU_076280_2_1_6"/>
<reference evidence="12 13" key="1">
    <citation type="journal article" date="2011" name="BMC Genomics">
        <title>Insight into cross-talk between intra-amoebal pathogens.</title>
        <authorList>
            <person name="Gimenez G."/>
            <person name="Bertelli C."/>
            <person name="Moliner C."/>
            <person name="Robert C."/>
            <person name="Raoult D."/>
            <person name="Fournier P.E."/>
            <person name="Greub G."/>
        </authorList>
    </citation>
    <scope>NUCLEOTIDE SEQUENCE [LARGE SCALE GENOMIC DNA]</scope>
    <source>
        <strain evidence="12 13">LLAP12</strain>
    </source>
</reference>
<feature type="chain" id="PRO_5003521307" description="Cytochrome c domain-containing protein" evidence="10">
    <location>
        <begin position="19"/>
        <end position="199"/>
    </location>
</feature>
<keyword evidence="10" id="KW-0732">Signal</keyword>
<gene>
    <name evidence="12" type="ORF">LDG_6059</name>
</gene>
<dbReference type="Pfam" id="PF13442">
    <property type="entry name" value="Cytochrome_CBB3"/>
    <property type="match status" value="1"/>
</dbReference>
<dbReference type="InterPro" id="IPR009056">
    <property type="entry name" value="Cyt_c-like_dom"/>
</dbReference>
<dbReference type="PANTHER" id="PTHR33751">
    <property type="entry name" value="CBB3-TYPE CYTOCHROME C OXIDASE SUBUNIT FIXP"/>
    <property type="match status" value="1"/>
</dbReference>
<dbReference type="InterPro" id="IPR024167">
    <property type="entry name" value="Cytochrome_c4-like"/>
</dbReference>
<dbReference type="eggNOG" id="COG2863">
    <property type="taxonomic scope" value="Bacteria"/>
</dbReference>
<dbReference type="InterPro" id="IPR036909">
    <property type="entry name" value="Cyt_c-like_dom_sf"/>
</dbReference>
<feature type="binding site" description="axial binding residue" evidence="9">
    <location>
        <position position="176"/>
    </location>
    <ligand>
        <name>heme c</name>
        <dbReference type="ChEBI" id="CHEBI:61717"/>
        <label>2</label>
    </ligand>
    <ligandPart>
        <name>Fe</name>
        <dbReference type="ChEBI" id="CHEBI:18248"/>
    </ligandPart>
</feature>
<evidence type="ECO:0000313" key="12">
    <source>
        <dbReference type="EMBL" id="EHL31893.1"/>
    </source>
</evidence>
<dbReference type="PANTHER" id="PTHR33751:SF9">
    <property type="entry name" value="CYTOCHROME C4"/>
    <property type="match status" value="1"/>
</dbReference>
<keyword evidence="4 9" id="KW-0479">Metal-binding</keyword>
<keyword evidence="7 9" id="KW-0408">Iron</keyword>
<evidence type="ECO:0000256" key="7">
    <source>
        <dbReference type="ARBA" id="ARBA00023004"/>
    </source>
</evidence>
<dbReference type="GO" id="GO:0020037">
    <property type="term" value="F:heme binding"/>
    <property type="evidence" value="ECO:0007669"/>
    <property type="project" value="InterPro"/>
</dbReference>
<feature type="binding site" description="covalent" evidence="8">
    <location>
        <position position="129"/>
    </location>
    <ligand>
        <name>heme c</name>
        <dbReference type="ChEBI" id="CHEBI:61717"/>
        <label>2</label>
    </ligand>
</feature>
<dbReference type="PIRSF" id="PIRSF000005">
    <property type="entry name" value="Cytochrome_c4"/>
    <property type="match status" value="1"/>
</dbReference>
<accession>G9ELQ8</accession>
<dbReference type="PROSITE" id="PS51007">
    <property type="entry name" value="CYTC"/>
    <property type="match status" value="2"/>
</dbReference>
<dbReference type="STRING" id="658187.LDG_6059"/>
<evidence type="ECO:0000256" key="5">
    <source>
        <dbReference type="ARBA" id="ARBA00022764"/>
    </source>
</evidence>
<keyword evidence="2" id="KW-0813">Transport</keyword>
<dbReference type="GO" id="GO:0009055">
    <property type="term" value="F:electron transfer activity"/>
    <property type="evidence" value="ECO:0007669"/>
    <property type="project" value="InterPro"/>
</dbReference>
<keyword evidence="13" id="KW-1185">Reference proteome</keyword>
<feature type="binding site" description="covalent" evidence="8">
    <location>
        <position position="35"/>
    </location>
    <ligand>
        <name>heme c</name>
        <dbReference type="ChEBI" id="CHEBI:61717"/>
        <label>1</label>
    </ligand>
</feature>